<evidence type="ECO:0000256" key="10">
    <source>
        <dbReference type="SAM" id="Phobius"/>
    </source>
</evidence>
<dbReference type="PANTHER" id="PTHR24248">
    <property type="entry name" value="ADRENERGIC RECEPTOR-RELATED G-PROTEIN COUPLED RECEPTOR"/>
    <property type="match status" value="1"/>
</dbReference>
<feature type="transmembrane region" description="Helical" evidence="10">
    <location>
        <begin position="398"/>
        <end position="421"/>
    </location>
</feature>
<evidence type="ECO:0000256" key="5">
    <source>
        <dbReference type="ARBA" id="ARBA00022989"/>
    </source>
</evidence>
<reference evidence="12" key="1">
    <citation type="submission" date="2020-11" db="EMBL/GenBank/DDBJ databases">
        <authorList>
            <person name="Tran Van P."/>
        </authorList>
    </citation>
    <scope>NUCLEOTIDE SEQUENCE</scope>
</reference>
<keyword evidence="4 10" id="KW-0812">Transmembrane</keyword>
<keyword evidence="5 10" id="KW-1133">Transmembrane helix</keyword>
<dbReference type="Proteomes" id="UP000728032">
    <property type="component" value="Unassembled WGS sequence"/>
</dbReference>
<dbReference type="InterPro" id="IPR000276">
    <property type="entry name" value="GPCR_Rhodpsn"/>
</dbReference>
<dbReference type="SUPFAM" id="SSF81321">
    <property type="entry name" value="Family A G protein-coupled receptor-like"/>
    <property type="match status" value="3"/>
</dbReference>
<feature type="transmembrane region" description="Helical" evidence="10">
    <location>
        <begin position="213"/>
        <end position="232"/>
    </location>
</feature>
<keyword evidence="13" id="KW-1185">Reference proteome</keyword>
<comment type="subcellular location">
    <subcellularLocation>
        <location evidence="1">Cell membrane</location>
        <topology evidence="1">Multi-pass membrane protein</topology>
    </subcellularLocation>
</comment>
<evidence type="ECO:0000256" key="3">
    <source>
        <dbReference type="ARBA" id="ARBA00022475"/>
    </source>
</evidence>
<keyword evidence="9" id="KW-0807">Transducer</keyword>
<keyword evidence="7 10" id="KW-0472">Membrane</keyword>
<proteinExistence type="inferred from homology"/>
<evidence type="ECO:0000313" key="12">
    <source>
        <dbReference type="EMBL" id="CAD7641190.1"/>
    </source>
</evidence>
<dbReference type="Gene3D" id="1.20.1070.10">
    <property type="entry name" value="Rhodopsin 7-helix transmembrane proteins"/>
    <property type="match status" value="3"/>
</dbReference>
<comment type="similarity">
    <text evidence="2">Belongs to the G-protein coupled receptor 1 family.</text>
</comment>
<dbReference type="PRINTS" id="PR00237">
    <property type="entry name" value="GPCRRHODOPSN"/>
</dbReference>
<feature type="transmembrane region" description="Helical" evidence="10">
    <location>
        <begin position="261"/>
        <end position="286"/>
    </location>
</feature>
<dbReference type="GO" id="GO:0004930">
    <property type="term" value="F:G protein-coupled receptor activity"/>
    <property type="evidence" value="ECO:0007669"/>
    <property type="project" value="UniProtKB-KW"/>
</dbReference>
<sequence>MRREFQVAKTLAIVTIVFIAFIIPFNIIYFITDFTHLTYLEVTRFHASIWIIYLNSTLNPFLYGLLNRDFLINGIIITPKLNNKQNYLILSLSITDLFVGLLLMPVLAYRDVVQTSDWKYGSVMCDIYHFLNINCTVTSYLHLLFIAIDRYLSFTRHQYLRNKSKSHIMAMIAISWILPPLISIWPLLGFRDNHLFMDRINRNICYSVGNNRLIKSAILSSAFIGFIIIAILQRNEFQILNETQTVDKCDKTMRQDFRVAMTLAIITIVITDLCVGVFLMPLMAYYEVVDMGYWIITDLCVGVFLMPLMAYYEVVDMGYWMYGPASIKLGNTRKYSDINEFQRQQSVDKNDKIMRREFRVAKTLAIVTMVFVLCLAPYNVMNYRHIISSQTPDYKELAYLRTTIWLACFNSTLNPILYAFLNKDFRVAFKRILYYN</sequence>
<dbReference type="EMBL" id="OC915613">
    <property type="protein sequence ID" value="CAD7641190.1"/>
    <property type="molecule type" value="Genomic_DNA"/>
</dbReference>
<evidence type="ECO:0000256" key="6">
    <source>
        <dbReference type="ARBA" id="ARBA00023040"/>
    </source>
</evidence>
<keyword evidence="3" id="KW-1003">Cell membrane</keyword>
<evidence type="ECO:0000256" key="7">
    <source>
        <dbReference type="ARBA" id="ARBA00023136"/>
    </source>
</evidence>
<feature type="transmembrane region" description="Helical" evidence="10">
    <location>
        <begin position="12"/>
        <end position="32"/>
    </location>
</feature>
<dbReference type="InterPro" id="IPR017452">
    <property type="entry name" value="GPCR_Rhodpsn_7TM"/>
</dbReference>
<accession>A0A7R9QCX1</accession>
<protein>
    <recommendedName>
        <fullName evidence="11">G-protein coupled receptors family 1 profile domain-containing protein</fullName>
    </recommendedName>
</protein>
<keyword evidence="6" id="KW-0297">G-protein coupled receptor</keyword>
<feature type="transmembrane region" description="Helical" evidence="10">
    <location>
        <begin position="168"/>
        <end position="188"/>
    </location>
</feature>
<name>A0A7R9QCX1_9ACAR</name>
<dbReference type="EMBL" id="CAJPVJ010000788">
    <property type="protein sequence ID" value="CAG2163394.1"/>
    <property type="molecule type" value="Genomic_DNA"/>
</dbReference>
<gene>
    <name evidence="12" type="ORF">ONB1V03_LOCUS2970</name>
</gene>
<evidence type="ECO:0000256" key="9">
    <source>
        <dbReference type="ARBA" id="ARBA00023224"/>
    </source>
</evidence>
<dbReference type="OrthoDB" id="10044919at2759"/>
<evidence type="ECO:0000256" key="1">
    <source>
        <dbReference type="ARBA" id="ARBA00004651"/>
    </source>
</evidence>
<feature type="transmembrane region" description="Helical" evidence="10">
    <location>
        <begin position="127"/>
        <end position="148"/>
    </location>
</feature>
<feature type="transmembrane region" description="Helical" evidence="10">
    <location>
        <begin position="292"/>
        <end position="312"/>
    </location>
</feature>
<evidence type="ECO:0000256" key="2">
    <source>
        <dbReference type="ARBA" id="ARBA00010663"/>
    </source>
</evidence>
<dbReference type="AlphaFoldDB" id="A0A7R9QCX1"/>
<feature type="domain" description="G-protein coupled receptors family 1 profile" evidence="11">
    <location>
        <begin position="67"/>
        <end position="418"/>
    </location>
</feature>
<keyword evidence="8" id="KW-0675">Receptor</keyword>
<dbReference type="PROSITE" id="PS50262">
    <property type="entry name" value="G_PROTEIN_RECEP_F1_2"/>
    <property type="match status" value="2"/>
</dbReference>
<evidence type="ECO:0000256" key="8">
    <source>
        <dbReference type="ARBA" id="ARBA00023170"/>
    </source>
</evidence>
<feature type="transmembrane region" description="Helical" evidence="10">
    <location>
        <begin position="47"/>
        <end position="66"/>
    </location>
</feature>
<evidence type="ECO:0000259" key="11">
    <source>
        <dbReference type="PROSITE" id="PS50262"/>
    </source>
</evidence>
<feature type="transmembrane region" description="Helical" evidence="10">
    <location>
        <begin position="360"/>
        <end position="378"/>
    </location>
</feature>
<dbReference type="Pfam" id="PF00001">
    <property type="entry name" value="7tm_1"/>
    <property type="match status" value="3"/>
</dbReference>
<evidence type="ECO:0000256" key="4">
    <source>
        <dbReference type="ARBA" id="ARBA00022692"/>
    </source>
</evidence>
<feature type="domain" description="G-protein coupled receptors family 1 profile" evidence="11">
    <location>
        <begin position="1"/>
        <end position="63"/>
    </location>
</feature>
<dbReference type="GO" id="GO:0005886">
    <property type="term" value="C:plasma membrane"/>
    <property type="evidence" value="ECO:0007669"/>
    <property type="project" value="UniProtKB-SubCell"/>
</dbReference>
<organism evidence="12">
    <name type="scientific">Oppiella nova</name>
    <dbReference type="NCBI Taxonomy" id="334625"/>
    <lineage>
        <taxon>Eukaryota</taxon>
        <taxon>Metazoa</taxon>
        <taxon>Ecdysozoa</taxon>
        <taxon>Arthropoda</taxon>
        <taxon>Chelicerata</taxon>
        <taxon>Arachnida</taxon>
        <taxon>Acari</taxon>
        <taxon>Acariformes</taxon>
        <taxon>Sarcoptiformes</taxon>
        <taxon>Oribatida</taxon>
        <taxon>Brachypylina</taxon>
        <taxon>Oppioidea</taxon>
        <taxon>Oppiidae</taxon>
        <taxon>Oppiella</taxon>
    </lineage>
</organism>
<evidence type="ECO:0000313" key="13">
    <source>
        <dbReference type="Proteomes" id="UP000728032"/>
    </source>
</evidence>
<feature type="transmembrane region" description="Helical" evidence="10">
    <location>
        <begin position="87"/>
        <end position="107"/>
    </location>
</feature>